<dbReference type="HOGENOM" id="CLU_335860_0_0_1"/>
<evidence type="ECO:0000313" key="1">
    <source>
        <dbReference type="EMBL" id="EMD35325.1"/>
    </source>
</evidence>
<evidence type="ECO:0000313" key="2">
    <source>
        <dbReference type="Proteomes" id="UP000016930"/>
    </source>
</evidence>
<dbReference type="OrthoDB" id="10653846at2759"/>
<accession>M2QTF0</accession>
<dbReference type="Proteomes" id="UP000016930">
    <property type="component" value="Unassembled WGS sequence"/>
</dbReference>
<proteinExistence type="predicted"/>
<sequence length="849" mass="95461">MSAELPESLSACQLCEGSVSDYSSEGSGMHFDTSLTYDIYDYKLPFLATHEVLSLMRTNAVFYDLSLKHLLRSHIILQGEQKTLSFTSSILSDARVNCAAYLRRLQRIGRHTSGERELSTRGRRATLESITSDAPDILYAAGLSCSVKTICLAHHLKRTDHLEVALYDTQPHSLIIVLTSPFFVEDVNIVLCNAYTLRSLSLTLGVWDDDWSYIYVSGKPVFYRRSIAKENPHCLRTIVSICWLGRQITDLELTVWLSDGRIIHVNCPRRNTQDDDEKIKSFVEALVVLSPSLRKVRVEELPDLKKSERNPWVHPKDALLSSICPYGVTAVSACSFNKLPFNVTVSIAPAQSTSLRIFDRPFEKLSYVPLFTFSSIQAPYLYHKTTRRQSGCVSENATLTYDIYDHILTFLAVNELLSLMRTNSVFHDLSFKHLLRSPIVLRNEPKTLSFTRSILSDAQQYAAHLRRLQVQLRDSPPSLRSQAADGLAQVLNHARYLRELAIQSDGMELRDFKPLGHAISSLTTLRRFTISCPGVNDAVMDIVLSMKCPLMELAVYFEWSFTETQPDVYSLLTPFSETLVSASILAVSLNEIGSVQCSHVEELDMYTFAASCTTGLLPRLFPNLRTLDLYMHIADSDDLDAIRQRNKASQPPKVWEHLLSLSSESVYIVYAAGLSCPVRFVSISHCVENLQYLAAILNDTTPLSLKFLVRSYIPTTEVNSALRNAHTLRNLSLTLTLLTQPSHDLKHLIDHCTQLLDGCQLSNLELTIILHGHGHPANLPRRNAPDGDIIKAFVVQLVEHVPLLRGISLIVPCYPRSEWRISVAQDGHHMVEYVGKGLSRKIKAPPARK</sequence>
<dbReference type="InterPro" id="IPR032675">
    <property type="entry name" value="LRR_dom_sf"/>
</dbReference>
<dbReference type="EMBL" id="KB445800">
    <property type="protein sequence ID" value="EMD35325.1"/>
    <property type="molecule type" value="Genomic_DNA"/>
</dbReference>
<organism evidence="1 2">
    <name type="scientific">Ceriporiopsis subvermispora (strain B)</name>
    <name type="common">White-rot fungus</name>
    <name type="synonym">Gelatoporia subvermispora</name>
    <dbReference type="NCBI Taxonomy" id="914234"/>
    <lineage>
        <taxon>Eukaryota</taxon>
        <taxon>Fungi</taxon>
        <taxon>Dikarya</taxon>
        <taxon>Basidiomycota</taxon>
        <taxon>Agaricomycotina</taxon>
        <taxon>Agaricomycetes</taxon>
        <taxon>Polyporales</taxon>
        <taxon>Gelatoporiaceae</taxon>
        <taxon>Gelatoporia</taxon>
    </lineage>
</organism>
<name>M2QTF0_CERS8</name>
<protein>
    <submittedName>
        <fullName evidence="1">Uncharacterized protein</fullName>
    </submittedName>
</protein>
<reference evidence="1 2" key="1">
    <citation type="journal article" date="2012" name="Proc. Natl. Acad. Sci. U.S.A.">
        <title>Comparative genomics of Ceriporiopsis subvermispora and Phanerochaete chrysosporium provide insight into selective ligninolysis.</title>
        <authorList>
            <person name="Fernandez-Fueyo E."/>
            <person name="Ruiz-Duenas F.J."/>
            <person name="Ferreira P."/>
            <person name="Floudas D."/>
            <person name="Hibbett D.S."/>
            <person name="Canessa P."/>
            <person name="Larrondo L.F."/>
            <person name="James T.Y."/>
            <person name="Seelenfreund D."/>
            <person name="Lobos S."/>
            <person name="Polanco R."/>
            <person name="Tello M."/>
            <person name="Honda Y."/>
            <person name="Watanabe T."/>
            <person name="Watanabe T."/>
            <person name="Ryu J.S."/>
            <person name="Kubicek C.P."/>
            <person name="Schmoll M."/>
            <person name="Gaskell J."/>
            <person name="Hammel K.E."/>
            <person name="St John F.J."/>
            <person name="Vanden Wymelenberg A."/>
            <person name="Sabat G."/>
            <person name="Splinter BonDurant S."/>
            <person name="Syed K."/>
            <person name="Yadav J.S."/>
            <person name="Doddapaneni H."/>
            <person name="Subramanian V."/>
            <person name="Lavin J.L."/>
            <person name="Oguiza J.A."/>
            <person name="Perez G."/>
            <person name="Pisabarro A.G."/>
            <person name="Ramirez L."/>
            <person name="Santoyo F."/>
            <person name="Master E."/>
            <person name="Coutinho P.M."/>
            <person name="Henrissat B."/>
            <person name="Lombard V."/>
            <person name="Magnuson J.K."/>
            <person name="Kuees U."/>
            <person name="Hori C."/>
            <person name="Igarashi K."/>
            <person name="Samejima M."/>
            <person name="Held B.W."/>
            <person name="Barry K.W."/>
            <person name="LaButti K.M."/>
            <person name="Lapidus A."/>
            <person name="Lindquist E.A."/>
            <person name="Lucas S.M."/>
            <person name="Riley R."/>
            <person name="Salamov A.A."/>
            <person name="Hoffmeister D."/>
            <person name="Schwenk D."/>
            <person name="Hadar Y."/>
            <person name="Yarden O."/>
            <person name="de Vries R.P."/>
            <person name="Wiebenga A."/>
            <person name="Stenlid J."/>
            <person name="Eastwood D."/>
            <person name="Grigoriev I.V."/>
            <person name="Berka R.M."/>
            <person name="Blanchette R.A."/>
            <person name="Kersten P."/>
            <person name="Martinez A.T."/>
            <person name="Vicuna R."/>
            <person name="Cullen D."/>
        </authorList>
    </citation>
    <scope>NUCLEOTIDE SEQUENCE [LARGE SCALE GENOMIC DNA]</scope>
    <source>
        <strain evidence="1 2">B</strain>
    </source>
</reference>
<gene>
    <name evidence="1" type="ORF">CERSUDRAFT_124670</name>
</gene>
<dbReference type="Gene3D" id="3.80.10.10">
    <property type="entry name" value="Ribonuclease Inhibitor"/>
    <property type="match status" value="1"/>
</dbReference>
<dbReference type="AlphaFoldDB" id="M2QTF0"/>
<keyword evidence="2" id="KW-1185">Reference proteome</keyword>